<proteinExistence type="predicted"/>
<evidence type="ECO:0000313" key="2">
    <source>
        <dbReference type="EMBL" id="GFH32805.1"/>
    </source>
</evidence>
<feature type="compositionally biased region" description="Acidic residues" evidence="1">
    <location>
        <begin position="46"/>
        <end position="58"/>
    </location>
</feature>
<feature type="non-terminal residue" evidence="2">
    <location>
        <position position="1"/>
    </location>
</feature>
<feature type="region of interest" description="Disordered" evidence="1">
    <location>
        <begin position="1"/>
        <end position="73"/>
    </location>
</feature>
<dbReference type="Proteomes" id="UP000485058">
    <property type="component" value="Unassembled WGS sequence"/>
</dbReference>
<comment type="caution">
    <text evidence="2">The sequence shown here is derived from an EMBL/GenBank/DDBJ whole genome shotgun (WGS) entry which is preliminary data.</text>
</comment>
<keyword evidence="3" id="KW-1185">Reference proteome</keyword>
<sequence>MPPKRKRKRPVTPAQGAAGPSNDATQCAPRGIATPCNAGPSGSGQQEDEGQGQGEQEDASGHGSGLRLLGAVL</sequence>
<reference evidence="2 3" key="1">
    <citation type="submission" date="2020-02" db="EMBL/GenBank/DDBJ databases">
        <title>Draft genome sequence of Haematococcus lacustris strain NIES-144.</title>
        <authorList>
            <person name="Morimoto D."/>
            <person name="Nakagawa S."/>
            <person name="Yoshida T."/>
            <person name="Sawayama S."/>
        </authorList>
    </citation>
    <scope>NUCLEOTIDE SEQUENCE [LARGE SCALE GENOMIC DNA]</scope>
    <source>
        <strain evidence="2 3">NIES-144</strain>
    </source>
</reference>
<organism evidence="2 3">
    <name type="scientific">Haematococcus lacustris</name>
    <name type="common">Green alga</name>
    <name type="synonym">Haematococcus pluvialis</name>
    <dbReference type="NCBI Taxonomy" id="44745"/>
    <lineage>
        <taxon>Eukaryota</taxon>
        <taxon>Viridiplantae</taxon>
        <taxon>Chlorophyta</taxon>
        <taxon>core chlorophytes</taxon>
        <taxon>Chlorophyceae</taxon>
        <taxon>CS clade</taxon>
        <taxon>Chlamydomonadales</taxon>
        <taxon>Haematococcaceae</taxon>
        <taxon>Haematococcus</taxon>
    </lineage>
</organism>
<name>A0A6A0AJY5_HAELA</name>
<evidence type="ECO:0000313" key="3">
    <source>
        <dbReference type="Proteomes" id="UP000485058"/>
    </source>
</evidence>
<accession>A0A6A0AJY5</accession>
<evidence type="ECO:0000256" key="1">
    <source>
        <dbReference type="SAM" id="MobiDB-lite"/>
    </source>
</evidence>
<protein>
    <submittedName>
        <fullName evidence="2">Uncharacterized protein</fullName>
    </submittedName>
</protein>
<dbReference type="EMBL" id="BLLF01007156">
    <property type="protein sequence ID" value="GFH32805.1"/>
    <property type="molecule type" value="Genomic_DNA"/>
</dbReference>
<feature type="compositionally biased region" description="Basic residues" evidence="1">
    <location>
        <begin position="1"/>
        <end position="10"/>
    </location>
</feature>
<dbReference type="AlphaFoldDB" id="A0A6A0AJY5"/>
<gene>
    <name evidence="2" type="ORF">HaLaN_32086</name>
</gene>